<evidence type="ECO:0000313" key="2">
    <source>
        <dbReference type="Proteomes" id="UP000001055"/>
    </source>
</evidence>
<dbReference type="Proteomes" id="UP000001055">
    <property type="component" value="Unassembled WGS sequence"/>
</dbReference>
<dbReference type="GeneID" id="5977993"/>
<evidence type="ECO:0000313" key="1">
    <source>
        <dbReference type="EMBL" id="EDP89800.1"/>
    </source>
</evidence>
<proteinExistence type="predicted"/>
<organism evidence="1 2">
    <name type="scientific">Phaeosphaeria nodorum (strain SN15 / ATCC MYA-4574 / FGSC 10173)</name>
    <name type="common">Glume blotch fungus</name>
    <name type="synonym">Parastagonospora nodorum</name>
    <dbReference type="NCBI Taxonomy" id="321614"/>
    <lineage>
        <taxon>Eukaryota</taxon>
        <taxon>Fungi</taxon>
        <taxon>Dikarya</taxon>
        <taxon>Ascomycota</taxon>
        <taxon>Pezizomycotina</taxon>
        <taxon>Dothideomycetes</taxon>
        <taxon>Pleosporomycetidae</taxon>
        <taxon>Pleosporales</taxon>
        <taxon>Pleosporineae</taxon>
        <taxon>Phaeosphaeriaceae</taxon>
        <taxon>Parastagonospora</taxon>
    </lineage>
</organism>
<dbReference type="KEGG" id="pno:SNOG_20114"/>
<sequence length="60" mass="6913">MTERHKASEFIKLHQALTKLQQDIWVMESALFIQVGVLVFNHYRLTKLPQSEGTSGETEP</sequence>
<gene>
    <name evidence="1" type="ORF">SNOG_20114</name>
</gene>
<name>A9JXB0_PHANO</name>
<dbReference type="InParanoid" id="A9JXB0"/>
<dbReference type="RefSeq" id="XP_001801086.1">
    <property type="nucleotide sequence ID" value="XM_001801034.1"/>
</dbReference>
<protein>
    <submittedName>
        <fullName evidence="1">Uncharacterized protein</fullName>
    </submittedName>
</protein>
<dbReference type="HOGENOM" id="CLU_2942563_0_0_1"/>
<reference evidence="2" key="1">
    <citation type="journal article" date="2007" name="Plant Cell">
        <title>Dothideomycete-plant interactions illuminated by genome sequencing and EST analysis of the wheat pathogen Stagonospora nodorum.</title>
        <authorList>
            <person name="Hane J.K."/>
            <person name="Lowe R.G."/>
            <person name="Solomon P.S."/>
            <person name="Tan K.C."/>
            <person name="Schoch C.L."/>
            <person name="Spatafora J.W."/>
            <person name="Crous P.W."/>
            <person name="Kodira C."/>
            <person name="Birren B.W."/>
            <person name="Galagan J.E."/>
            <person name="Torriani S.F."/>
            <person name="McDonald B.A."/>
            <person name="Oliver R.P."/>
        </authorList>
    </citation>
    <scope>NUCLEOTIDE SEQUENCE [LARGE SCALE GENOMIC DNA]</scope>
    <source>
        <strain evidence="2">SN15 / ATCC MYA-4574 / FGSC 10173</strain>
    </source>
</reference>
<dbReference type="EMBL" id="CH445341">
    <property type="protein sequence ID" value="EDP89800.1"/>
    <property type="molecule type" value="Genomic_DNA"/>
</dbReference>
<dbReference type="AlphaFoldDB" id="A9JXB0"/>
<accession>A9JXB0</accession>